<comment type="cofactor">
    <cofactor evidence="2">
        <name>Zn(2+)</name>
        <dbReference type="ChEBI" id="CHEBI:29105"/>
    </cofactor>
</comment>
<dbReference type="InterPro" id="IPR049734">
    <property type="entry name" value="NudC-like_C"/>
</dbReference>
<dbReference type="InterPro" id="IPR015376">
    <property type="entry name" value="Znr_NADH_PPase"/>
</dbReference>
<dbReference type="Pfam" id="PF00293">
    <property type="entry name" value="NUDIX"/>
    <property type="match status" value="1"/>
</dbReference>
<dbReference type="SUPFAM" id="SSF55811">
    <property type="entry name" value="Nudix"/>
    <property type="match status" value="1"/>
</dbReference>
<keyword evidence="6" id="KW-0378">Hydrolase</keyword>
<dbReference type="GO" id="GO:0005829">
    <property type="term" value="C:cytosol"/>
    <property type="evidence" value="ECO:0007669"/>
    <property type="project" value="TreeGrafter"/>
</dbReference>
<dbReference type="InterPro" id="IPR050241">
    <property type="entry name" value="NAD-cap_RNA_hydrolase_NudC"/>
</dbReference>
<evidence type="ECO:0000259" key="10">
    <source>
        <dbReference type="PROSITE" id="PS51462"/>
    </source>
</evidence>
<comment type="similarity">
    <text evidence="3">Belongs to the Nudix hydrolase family. NudC subfamily.</text>
</comment>
<evidence type="ECO:0000256" key="4">
    <source>
        <dbReference type="ARBA" id="ARBA00012381"/>
    </source>
</evidence>
<keyword evidence="12" id="KW-1185">Reference proteome</keyword>
<dbReference type="GO" id="GO:0046872">
    <property type="term" value="F:metal ion binding"/>
    <property type="evidence" value="ECO:0007669"/>
    <property type="project" value="UniProtKB-KW"/>
</dbReference>
<name>A0A4S3KRC6_9GAMM</name>
<dbReference type="GO" id="GO:0006742">
    <property type="term" value="P:NADP+ catabolic process"/>
    <property type="evidence" value="ECO:0007669"/>
    <property type="project" value="TreeGrafter"/>
</dbReference>
<evidence type="ECO:0000256" key="7">
    <source>
        <dbReference type="ARBA" id="ARBA00022842"/>
    </source>
</evidence>
<evidence type="ECO:0000256" key="6">
    <source>
        <dbReference type="ARBA" id="ARBA00022801"/>
    </source>
</evidence>
<protein>
    <recommendedName>
        <fullName evidence="4">NAD(+) diphosphatase</fullName>
        <ecNumber evidence="4">3.6.1.22</ecNumber>
    </recommendedName>
</protein>
<dbReference type="Pfam" id="PF09297">
    <property type="entry name" value="Zn_ribbon_NUD"/>
    <property type="match status" value="1"/>
</dbReference>
<dbReference type="GO" id="GO:0019677">
    <property type="term" value="P:NAD+ catabolic process"/>
    <property type="evidence" value="ECO:0007669"/>
    <property type="project" value="TreeGrafter"/>
</dbReference>
<evidence type="ECO:0000313" key="12">
    <source>
        <dbReference type="Proteomes" id="UP000307749"/>
    </source>
</evidence>
<gene>
    <name evidence="11" type="ORF">B1806_07575</name>
</gene>
<keyword evidence="5" id="KW-0479">Metal-binding</keyword>
<evidence type="ECO:0000256" key="3">
    <source>
        <dbReference type="ARBA" id="ARBA00009595"/>
    </source>
</evidence>
<dbReference type="Proteomes" id="UP000307749">
    <property type="component" value="Unassembled WGS sequence"/>
</dbReference>
<evidence type="ECO:0000313" key="11">
    <source>
        <dbReference type="EMBL" id="THD10704.1"/>
    </source>
</evidence>
<comment type="catalytic activity">
    <reaction evidence="9">
        <text>a 5'-end NAD(+)-phospho-ribonucleoside in mRNA + H2O = a 5'-end phospho-adenosine-phospho-ribonucleoside in mRNA + beta-nicotinamide D-ribonucleotide + 2 H(+)</text>
        <dbReference type="Rhea" id="RHEA:60876"/>
        <dbReference type="Rhea" id="RHEA-COMP:15698"/>
        <dbReference type="Rhea" id="RHEA-COMP:15719"/>
        <dbReference type="ChEBI" id="CHEBI:14649"/>
        <dbReference type="ChEBI" id="CHEBI:15377"/>
        <dbReference type="ChEBI" id="CHEBI:15378"/>
        <dbReference type="ChEBI" id="CHEBI:144029"/>
        <dbReference type="ChEBI" id="CHEBI:144051"/>
    </reaction>
    <physiologicalReaction direction="left-to-right" evidence="9">
        <dbReference type="Rhea" id="RHEA:60877"/>
    </physiologicalReaction>
</comment>
<dbReference type="PROSITE" id="PS00893">
    <property type="entry name" value="NUDIX_BOX"/>
    <property type="match status" value="1"/>
</dbReference>
<evidence type="ECO:0000256" key="5">
    <source>
        <dbReference type="ARBA" id="ARBA00022723"/>
    </source>
</evidence>
<comment type="caution">
    <text evidence="11">The sequence shown here is derived from an EMBL/GenBank/DDBJ whole genome shotgun (WGS) entry which is preliminary data.</text>
</comment>
<dbReference type="CDD" id="cd03429">
    <property type="entry name" value="NUDIX_NADH_pyrophosphatase_Nudt13"/>
    <property type="match status" value="1"/>
</dbReference>
<keyword evidence="8" id="KW-0520">NAD</keyword>
<evidence type="ECO:0000256" key="2">
    <source>
        <dbReference type="ARBA" id="ARBA00001947"/>
    </source>
</evidence>
<keyword evidence="7" id="KW-0460">Magnesium</keyword>
<reference evidence="11 12" key="1">
    <citation type="submission" date="2017-02" db="EMBL/GenBank/DDBJ databases">
        <title>Whole genome sequencing of Metallibacterium scheffleri DSM 24874 (T).</title>
        <authorList>
            <person name="Kumar S."/>
            <person name="Patil P."/>
            <person name="Patil P.B."/>
        </authorList>
    </citation>
    <scope>NUCLEOTIDE SEQUENCE [LARGE SCALE GENOMIC DNA]</scope>
    <source>
        <strain evidence="11 12">DSM 24874</strain>
    </source>
</reference>
<dbReference type="Gene3D" id="3.90.79.10">
    <property type="entry name" value="Nucleoside Triphosphate Pyrophosphohydrolase"/>
    <property type="match status" value="1"/>
</dbReference>
<organism evidence="11 12">
    <name type="scientific">Metallibacterium scheffleri</name>
    <dbReference type="NCBI Taxonomy" id="993689"/>
    <lineage>
        <taxon>Bacteria</taxon>
        <taxon>Pseudomonadati</taxon>
        <taxon>Pseudomonadota</taxon>
        <taxon>Gammaproteobacteria</taxon>
        <taxon>Lysobacterales</taxon>
        <taxon>Rhodanobacteraceae</taxon>
        <taxon>Metallibacterium</taxon>
    </lineage>
</organism>
<dbReference type="EC" id="3.6.1.22" evidence="4"/>
<evidence type="ECO:0000256" key="8">
    <source>
        <dbReference type="ARBA" id="ARBA00023027"/>
    </source>
</evidence>
<dbReference type="PANTHER" id="PTHR42904">
    <property type="entry name" value="NUDIX HYDROLASE, NUDC SUBFAMILY"/>
    <property type="match status" value="1"/>
</dbReference>
<dbReference type="InterPro" id="IPR000086">
    <property type="entry name" value="NUDIX_hydrolase_dom"/>
</dbReference>
<sequence length="302" mass="31948">MNASQRSARNAYAGLVLDRVHTLRDDATWLAAAQADARTRFVLTLPESRLWATPAGDALQLLGPAALDIAQRAPASLLGLDDSGVAYFQTASARPPPGPGQALGLRALAATADAFQAGLAAYAAALAHWQHTSRWCPACGGATQRDQGGHRAHCAQCGLNQFPRTDPAVIVLVEHAGAALLGRKPGWPPGRFSTLAGFVEPGETLEDAVRREVFEESGAVISACDYHSSQPWPFPASLMLGFTARAVSRVLATGDGELAEVRWFTRAGLRAGLAAGTLSLPPRFSVAHHLIADWLARTRRAP</sequence>
<proteinExistence type="inferred from homology"/>
<dbReference type="GO" id="GO:0035529">
    <property type="term" value="F:NADH pyrophosphatase activity"/>
    <property type="evidence" value="ECO:0007669"/>
    <property type="project" value="TreeGrafter"/>
</dbReference>
<dbReference type="InterPro" id="IPR015797">
    <property type="entry name" value="NUDIX_hydrolase-like_dom_sf"/>
</dbReference>
<evidence type="ECO:0000256" key="1">
    <source>
        <dbReference type="ARBA" id="ARBA00001946"/>
    </source>
</evidence>
<dbReference type="NCBIfam" id="NF001299">
    <property type="entry name" value="PRK00241.1"/>
    <property type="match status" value="1"/>
</dbReference>
<dbReference type="PROSITE" id="PS51462">
    <property type="entry name" value="NUDIX"/>
    <property type="match status" value="1"/>
</dbReference>
<feature type="domain" description="Nudix hydrolase" evidence="10">
    <location>
        <begin position="163"/>
        <end position="286"/>
    </location>
</feature>
<dbReference type="InterPro" id="IPR020084">
    <property type="entry name" value="NUDIX_hydrolase_CS"/>
</dbReference>
<dbReference type="Gene3D" id="3.90.79.20">
    <property type="match status" value="1"/>
</dbReference>
<accession>A0A4S3KRC6</accession>
<dbReference type="OrthoDB" id="9791656at2"/>
<dbReference type="EMBL" id="MWQO01000023">
    <property type="protein sequence ID" value="THD10704.1"/>
    <property type="molecule type" value="Genomic_DNA"/>
</dbReference>
<dbReference type="PANTHER" id="PTHR42904:SF6">
    <property type="entry name" value="NAD-CAPPED RNA HYDROLASE NUDT12"/>
    <property type="match status" value="1"/>
</dbReference>
<comment type="cofactor">
    <cofactor evidence="1">
        <name>Mg(2+)</name>
        <dbReference type="ChEBI" id="CHEBI:18420"/>
    </cofactor>
</comment>
<dbReference type="STRING" id="993689.GCA_002077135_00963"/>
<dbReference type="AlphaFoldDB" id="A0A4S3KRC6"/>
<evidence type="ECO:0000256" key="9">
    <source>
        <dbReference type="ARBA" id="ARBA00023679"/>
    </source>
</evidence>
<dbReference type="RefSeq" id="WP_081126314.1">
    <property type="nucleotide sequence ID" value="NZ_DAHXOC010000032.1"/>
</dbReference>